<dbReference type="GO" id="GO:0006508">
    <property type="term" value="P:proteolysis"/>
    <property type="evidence" value="ECO:0007669"/>
    <property type="project" value="InterPro"/>
</dbReference>
<name>A0A1F7YJ99_9BACT</name>
<comment type="similarity">
    <text evidence="1">Belongs to the peptidase C1 family.</text>
</comment>
<dbReference type="PANTHER" id="PTHR12411">
    <property type="entry name" value="CYSTEINE PROTEASE FAMILY C1-RELATED"/>
    <property type="match status" value="1"/>
</dbReference>
<proteinExistence type="inferred from homology"/>
<dbReference type="Gene3D" id="3.90.70.10">
    <property type="entry name" value="Cysteine proteinases"/>
    <property type="match status" value="1"/>
</dbReference>
<dbReference type="Pfam" id="PF00112">
    <property type="entry name" value="Peptidase_C1"/>
    <property type="match status" value="1"/>
</dbReference>
<feature type="domain" description="Peptidase C1A papain C-terminal" evidence="2">
    <location>
        <begin position="30"/>
        <end position="243"/>
    </location>
</feature>
<accession>A0A1F7YJ99</accession>
<comment type="caution">
    <text evidence="3">The sequence shown here is derived from an EMBL/GenBank/DDBJ whole genome shotgun (WGS) entry which is preliminary data.</text>
</comment>
<protein>
    <recommendedName>
        <fullName evidence="2">Peptidase C1A papain C-terminal domain-containing protein</fullName>
    </recommendedName>
</protein>
<dbReference type="SMART" id="SM00645">
    <property type="entry name" value="Pept_C1"/>
    <property type="match status" value="1"/>
</dbReference>
<dbReference type="PROSITE" id="PS00639">
    <property type="entry name" value="THIOL_PROTEASE_HIS"/>
    <property type="match status" value="1"/>
</dbReference>
<organism evidence="3 4">
    <name type="scientific">Candidatus Woesebacteria bacterium RIFCSPHIGHO2_01_FULL_39_28</name>
    <dbReference type="NCBI Taxonomy" id="1802496"/>
    <lineage>
        <taxon>Bacteria</taxon>
        <taxon>Candidatus Woeseibacteriota</taxon>
    </lineage>
</organism>
<dbReference type="InterPro" id="IPR013128">
    <property type="entry name" value="Peptidase_C1A"/>
</dbReference>
<dbReference type="EMBL" id="MGGI01000012">
    <property type="protein sequence ID" value="OGM26678.1"/>
    <property type="molecule type" value="Genomic_DNA"/>
</dbReference>
<sequence>MRNSRYGWIPDLPDERDFLYTLLAPTIVSVPKKIDLREFCSPIENQETLGSCTAQALVGNLEFLKRQKLKKIVNFSRLFLYYNERLIRKTTDTDSGASLRDGIKTLVKAGDCLENLWPYEIDKFTFKPHKKAYDNALNYQILGYYRIGSIMEMKHTLSLNFPFVFGFAVYESFESEIVAKTGVVPMPKIEERMIGGHAVMVVGYDDTKKHFIVRNSWGEKWGDKGYCYMPYDYFINRYLSSDFWTIRDME</sequence>
<dbReference type="InterPro" id="IPR038765">
    <property type="entry name" value="Papain-like_cys_pep_sf"/>
</dbReference>
<dbReference type="InterPro" id="IPR025660">
    <property type="entry name" value="Pept_his_AS"/>
</dbReference>
<evidence type="ECO:0000313" key="3">
    <source>
        <dbReference type="EMBL" id="OGM26678.1"/>
    </source>
</evidence>
<dbReference type="AlphaFoldDB" id="A0A1F7YJ99"/>
<evidence type="ECO:0000256" key="1">
    <source>
        <dbReference type="ARBA" id="ARBA00008455"/>
    </source>
</evidence>
<dbReference type="GO" id="GO:0008234">
    <property type="term" value="F:cysteine-type peptidase activity"/>
    <property type="evidence" value="ECO:0007669"/>
    <property type="project" value="InterPro"/>
</dbReference>
<reference evidence="3 4" key="1">
    <citation type="journal article" date="2016" name="Nat. Commun.">
        <title>Thousands of microbial genomes shed light on interconnected biogeochemical processes in an aquifer system.</title>
        <authorList>
            <person name="Anantharaman K."/>
            <person name="Brown C.T."/>
            <person name="Hug L.A."/>
            <person name="Sharon I."/>
            <person name="Castelle C.J."/>
            <person name="Probst A.J."/>
            <person name="Thomas B.C."/>
            <person name="Singh A."/>
            <person name="Wilkins M.J."/>
            <person name="Karaoz U."/>
            <person name="Brodie E.L."/>
            <person name="Williams K.H."/>
            <person name="Hubbard S.S."/>
            <person name="Banfield J.F."/>
        </authorList>
    </citation>
    <scope>NUCLEOTIDE SEQUENCE [LARGE SCALE GENOMIC DNA]</scope>
</reference>
<dbReference type="SUPFAM" id="SSF54001">
    <property type="entry name" value="Cysteine proteinases"/>
    <property type="match status" value="1"/>
</dbReference>
<evidence type="ECO:0000313" key="4">
    <source>
        <dbReference type="Proteomes" id="UP000178851"/>
    </source>
</evidence>
<dbReference type="InterPro" id="IPR000668">
    <property type="entry name" value="Peptidase_C1A_C"/>
</dbReference>
<dbReference type="Proteomes" id="UP000178851">
    <property type="component" value="Unassembled WGS sequence"/>
</dbReference>
<evidence type="ECO:0000259" key="2">
    <source>
        <dbReference type="SMART" id="SM00645"/>
    </source>
</evidence>
<gene>
    <name evidence="3" type="ORF">A2627_00810</name>
</gene>
<dbReference type="CDD" id="cd02619">
    <property type="entry name" value="Peptidase_C1"/>
    <property type="match status" value="1"/>
</dbReference>